<dbReference type="InterPro" id="IPR044922">
    <property type="entry name" value="DUF2063_N_sf"/>
</dbReference>
<dbReference type="RefSeq" id="WP_093038000.1">
    <property type="nucleotide sequence ID" value="NZ_FNNZ01000038.1"/>
</dbReference>
<feature type="domain" description="Putative DNA-binding" evidence="1">
    <location>
        <begin position="15"/>
        <end position="100"/>
    </location>
</feature>
<dbReference type="InterPro" id="IPR054098">
    <property type="entry name" value="NGO1945-like_C"/>
</dbReference>
<dbReference type="InterPro" id="IPR018640">
    <property type="entry name" value="DUF2063"/>
</dbReference>
<gene>
    <name evidence="3" type="ORF">SAMN05421783_13813</name>
</gene>
<dbReference type="Pfam" id="PF09836">
    <property type="entry name" value="DUF2063"/>
    <property type="match status" value="1"/>
</dbReference>
<dbReference type="AlphaFoldDB" id="A0A1H3CUV5"/>
<dbReference type="EMBL" id="FNNZ01000038">
    <property type="protein sequence ID" value="SDX57688.1"/>
    <property type="molecule type" value="Genomic_DNA"/>
</dbReference>
<dbReference type="Gene3D" id="1.10.150.690">
    <property type="entry name" value="DUF2063"/>
    <property type="match status" value="1"/>
</dbReference>
<name>A0A1H3CUV5_THIRO</name>
<evidence type="ECO:0000259" key="2">
    <source>
        <dbReference type="Pfam" id="PF22106"/>
    </source>
</evidence>
<dbReference type="OrthoDB" id="4146344at2"/>
<reference evidence="4" key="1">
    <citation type="submission" date="2016-10" db="EMBL/GenBank/DDBJ databases">
        <authorList>
            <person name="Varghese N."/>
            <person name="Submissions S."/>
        </authorList>
    </citation>
    <scope>NUCLEOTIDE SEQUENCE [LARGE SCALE GENOMIC DNA]</scope>
    <source>
        <strain evidence="4">DSM 217</strain>
    </source>
</reference>
<keyword evidence="4" id="KW-1185">Reference proteome</keyword>
<accession>A0A1H3CUV5</accession>
<feature type="domain" description="NGO1945-like C-terminal" evidence="2">
    <location>
        <begin position="153"/>
        <end position="250"/>
    </location>
</feature>
<organism evidence="3 4">
    <name type="scientific">Thiocapsa roseopersicina</name>
    <dbReference type="NCBI Taxonomy" id="1058"/>
    <lineage>
        <taxon>Bacteria</taxon>
        <taxon>Pseudomonadati</taxon>
        <taxon>Pseudomonadota</taxon>
        <taxon>Gammaproteobacteria</taxon>
        <taxon>Chromatiales</taxon>
        <taxon>Chromatiaceae</taxon>
        <taxon>Thiocapsa</taxon>
    </lineage>
</organism>
<sequence>MPEQADVIQPDFIRRQRAFAAHLRDPARVPGPEDVEDRRMAIYRDLVFNNVSALLAGNFPVIRRILPDAQWDGLIRDFFVRHRAKTPLFLELGQEFLDFLQTARTGDPRDPPFLLELAHYEWVELALQISDVEPDRTRIDPSGDLLDGRPVVSPLAWNLSYRFPVHRIGPDCRPDAPPDEPTHLVVYRTPEDDIAFLEINAVTQRLLILLEEESSPQTGCEVLGRIAAELGHPDPEQVIAFGAGLMEDLRTKGVLLGTAC</sequence>
<evidence type="ECO:0000313" key="4">
    <source>
        <dbReference type="Proteomes" id="UP000198816"/>
    </source>
</evidence>
<dbReference type="Gene3D" id="3.90.930.50">
    <property type="match status" value="1"/>
</dbReference>
<evidence type="ECO:0000259" key="1">
    <source>
        <dbReference type="Pfam" id="PF09836"/>
    </source>
</evidence>
<dbReference type="Pfam" id="PF22106">
    <property type="entry name" value="NGO1945_C"/>
    <property type="match status" value="1"/>
</dbReference>
<evidence type="ECO:0000313" key="3">
    <source>
        <dbReference type="EMBL" id="SDX57688.1"/>
    </source>
</evidence>
<dbReference type="STRING" id="1058.SAMN05421783_13813"/>
<protein>
    <submittedName>
        <fullName evidence="3">Uncharacterized protein</fullName>
    </submittedName>
</protein>
<proteinExistence type="predicted"/>
<dbReference type="Proteomes" id="UP000198816">
    <property type="component" value="Unassembled WGS sequence"/>
</dbReference>